<gene>
    <name evidence="3" type="ORF">SAMN02910418_01074</name>
</gene>
<sequence>MWDSVSRALKQGVALSIRRFLSVAACAVLALAGCTASTGSDDPKRTPTTGLERDLSITTILKGEQDWVRAGRTIEATQVQTDGDFELYLTESGGKRPGLRAPDAPGGEHATATVRVDGPVAVRLQSRDENVFPPGGVLEEFRLEGGSIERREISPAPASQFVGESLVIHRGRAYVEAVRDGQRCISSHAVGTDEKSRIEHCGDGRIVSISASPQGVYAVFEREDDSRSLHTVTGAEPDTSDLSNDVMAAFSTPEGPIVMNKTADIGAGVLEGLGTTVTNIDTLVTPLWCGSHLWFAVNTEEGERQLAALAQGTSHLITDPATGATVQTSWYLTCADGVLSVEAGDHAVVIDSH</sequence>
<evidence type="ECO:0000256" key="2">
    <source>
        <dbReference type="SAM" id="SignalP"/>
    </source>
</evidence>
<feature type="chain" id="PRO_5011570106" evidence="2">
    <location>
        <begin position="37"/>
        <end position="353"/>
    </location>
</feature>
<evidence type="ECO:0000256" key="1">
    <source>
        <dbReference type="SAM" id="MobiDB-lite"/>
    </source>
</evidence>
<evidence type="ECO:0000313" key="3">
    <source>
        <dbReference type="EMBL" id="SEA17742.1"/>
    </source>
</evidence>
<keyword evidence="2" id="KW-0732">Signal</keyword>
<reference evidence="4" key="1">
    <citation type="submission" date="2016-10" db="EMBL/GenBank/DDBJ databases">
        <authorList>
            <person name="Varghese N."/>
            <person name="Submissions S."/>
        </authorList>
    </citation>
    <scope>NUCLEOTIDE SEQUENCE [LARGE SCALE GENOMIC DNA]</scope>
    <source>
        <strain evidence="4">KPR-1</strain>
    </source>
</reference>
<dbReference type="EMBL" id="FNQV01000005">
    <property type="protein sequence ID" value="SEA17742.1"/>
    <property type="molecule type" value="Genomic_DNA"/>
</dbReference>
<feature type="region of interest" description="Disordered" evidence="1">
    <location>
        <begin position="92"/>
        <end position="111"/>
    </location>
</feature>
<dbReference type="PROSITE" id="PS51257">
    <property type="entry name" value="PROKAR_LIPOPROTEIN"/>
    <property type="match status" value="1"/>
</dbReference>
<organism evidence="3 4">
    <name type="scientific">Bowdeniella nasicola</name>
    <dbReference type="NCBI Taxonomy" id="208480"/>
    <lineage>
        <taxon>Bacteria</taxon>
        <taxon>Bacillati</taxon>
        <taxon>Actinomycetota</taxon>
        <taxon>Actinomycetes</taxon>
        <taxon>Actinomycetales</taxon>
        <taxon>Actinomycetaceae</taxon>
        <taxon>Bowdeniella</taxon>
    </lineage>
</organism>
<name>A0A1H3Z340_9ACTO</name>
<feature type="signal peptide" evidence="2">
    <location>
        <begin position="1"/>
        <end position="36"/>
    </location>
</feature>
<dbReference type="Proteomes" id="UP000199288">
    <property type="component" value="Unassembled WGS sequence"/>
</dbReference>
<accession>A0A1H3Z340</accession>
<proteinExistence type="predicted"/>
<dbReference type="AlphaFoldDB" id="A0A1H3Z340"/>
<protein>
    <submittedName>
        <fullName evidence="3">Uncharacterized protein</fullName>
    </submittedName>
</protein>
<evidence type="ECO:0000313" key="4">
    <source>
        <dbReference type="Proteomes" id="UP000199288"/>
    </source>
</evidence>
<keyword evidence="4" id="KW-1185">Reference proteome</keyword>